<protein>
    <submittedName>
        <fullName evidence="1">Uncharacterized protein</fullName>
    </submittedName>
</protein>
<dbReference type="RefSeq" id="WP_052816832.1">
    <property type="nucleotide sequence ID" value="NZ_JXXD01000231.1"/>
</dbReference>
<proteinExistence type="predicted"/>
<name>A0A0D7DYP1_STUST</name>
<evidence type="ECO:0000313" key="1">
    <source>
        <dbReference type="EMBL" id="KIZ33693.1"/>
    </source>
</evidence>
<reference evidence="1 2" key="1">
    <citation type="submission" date="2014-11" db="EMBL/GenBank/DDBJ databases">
        <title>Genomics and ecophysiology of heterotrophic nitrogen fixing bacteria isolated from estuarine surface water.</title>
        <authorList>
            <person name="Bentzon-Tilia M."/>
            <person name="Severin I."/>
            <person name="Hansen L.H."/>
            <person name="Riemann L."/>
        </authorList>
    </citation>
    <scope>NUCLEOTIDE SEQUENCE [LARGE SCALE GENOMIC DNA]</scope>
    <source>
        <strain evidence="1 2">BAL361</strain>
    </source>
</reference>
<dbReference type="Proteomes" id="UP000032439">
    <property type="component" value="Unassembled WGS sequence"/>
</dbReference>
<dbReference type="PATRIC" id="fig|316.110.peg.2238"/>
<sequence length="198" mass="23104">MFDFECVANAVRAMELDSVPDDLSRCRQLELKAKHLGYQNWNHLLETLKNEPAKDRLQKSTMRLMQRICQMRLPLRNKAYVQLTVLPGGGVGHYSYWIGWDKKGNEVRVPRPIDGREQARKLRKLQPSPVFAIETEREFIAWNHLWFSTAIVPPDLAREFFPALFNKKHLVAKNPPIDLIKEKYEAMGDIYANNLEEN</sequence>
<gene>
    <name evidence="1" type="ORF">LO50_19750</name>
</gene>
<dbReference type="AlphaFoldDB" id="A0A0D7DYP1"/>
<dbReference type="EMBL" id="JXXD01000231">
    <property type="protein sequence ID" value="KIZ33693.1"/>
    <property type="molecule type" value="Genomic_DNA"/>
</dbReference>
<accession>A0A0D7DYP1</accession>
<organism evidence="1 2">
    <name type="scientific">Stutzerimonas stutzeri</name>
    <name type="common">Pseudomonas stutzeri</name>
    <dbReference type="NCBI Taxonomy" id="316"/>
    <lineage>
        <taxon>Bacteria</taxon>
        <taxon>Pseudomonadati</taxon>
        <taxon>Pseudomonadota</taxon>
        <taxon>Gammaproteobacteria</taxon>
        <taxon>Pseudomonadales</taxon>
        <taxon>Pseudomonadaceae</taxon>
        <taxon>Stutzerimonas</taxon>
    </lineage>
</organism>
<evidence type="ECO:0000313" key="2">
    <source>
        <dbReference type="Proteomes" id="UP000032439"/>
    </source>
</evidence>
<comment type="caution">
    <text evidence="1">The sequence shown here is derived from an EMBL/GenBank/DDBJ whole genome shotgun (WGS) entry which is preliminary data.</text>
</comment>